<dbReference type="Pfam" id="PF00067">
    <property type="entry name" value="p450"/>
    <property type="match status" value="1"/>
</dbReference>
<dbReference type="GO" id="GO:0016705">
    <property type="term" value="F:oxidoreductase activity, acting on paired donors, with incorporation or reduction of molecular oxygen"/>
    <property type="evidence" value="ECO:0007669"/>
    <property type="project" value="InterPro"/>
</dbReference>
<dbReference type="InterPro" id="IPR001128">
    <property type="entry name" value="Cyt_P450"/>
</dbReference>
<dbReference type="PANTHER" id="PTHR24305">
    <property type="entry name" value="CYTOCHROME P450"/>
    <property type="match status" value="1"/>
</dbReference>
<protein>
    <submittedName>
        <fullName evidence="10">Putative benzoate 4-monooxygenase</fullName>
    </submittedName>
</protein>
<proteinExistence type="inferred from homology"/>
<gene>
    <name evidence="10" type="ORF">EV44_g0589</name>
</gene>
<name>A0A0B1P672_UNCNE</name>
<dbReference type="EMBL" id="JNVN01002077">
    <property type="protein sequence ID" value="KHJ32441.1"/>
    <property type="molecule type" value="Genomic_DNA"/>
</dbReference>
<dbReference type="GO" id="GO:0005506">
    <property type="term" value="F:iron ion binding"/>
    <property type="evidence" value="ECO:0007669"/>
    <property type="project" value="InterPro"/>
</dbReference>
<dbReference type="STRING" id="52586.A0A0B1P672"/>
<dbReference type="HOGENOM" id="CLU_001570_14_0_1"/>
<keyword evidence="7 8" id="KW-0503">Monooxygenase</keyword>
<keyword evidence="9" id="KW-0812">Transmembrane</keyword>
<evidence type="ECO:0000256" key="3">
    <source>
        <dbReference type="ARBA" id="ARBA00022617"/>
    </source>
</evidence>
<dbReference type="GO" id="GO:0004497">
    <property type="term" value="F:monooxygenase activity"/>
    <property type="evidence" value="ECO:0007669"/>
    <property type="project" value="UniProtKB-KW"/>
</dbReference>
<dbReference type="CDD" id="cd11061">
    <property type="entry name" value="CYP67-like"/>
    <property type="match status" value="1"/>
</dbReference>
<keyword evidence="9" id="KW-0472">Membrane</keyword>
<evidence type="ECO:0000313" key="11">
    <source>
        <dbReference type="Proteomes" id="UP000030854"/>
    </source>
</evidence>
<keyword evidence="11" id="KW-1185">Reference proteome</keyword>
<comment type="cofactor">
    <cofactor evidence="1">
        <name>heme</name>
        <dbReference type="ChEBI" id="CHEBI:30413"/>
    </cofactor>
</comment>
<evidence type="ECO:0000256" key="7">
    <source>
        <dbReference type="ARBA" id="ARBA00023033"/>
    </source>
</evidence>
<evidence type="ECO:0000256" key="5">
    <source>
        <dbReference type="ARBA" id="ARBA00023002"/>
    </source>
</evidence>
<dbReference type="InterPro" id="IPR017972">
    <property type="entry name" value="Cyt_P450_CS"/>
</dbReference>
<dbReference type="PRINTS" id="PR00385">
    <property type="entry name" value="P450"/>
</dbReference>
<accession>A0A0B1P672</accession>
<keyword evidence="9" id="KW-1133">Transmembrane helix</keyword>
<dbReference type="Gene3D" id="1.10.630.10">
    <property type="entry name" value="Cytochrome P450"/>
    <property type="match status" value="1"/>
</dbReference>
<dbReference type="SUPFAM" id="SSF48264">
    <property type="entry name" value="Cytochrome P450"/>
    <property type="match status" value="1"/>
</dbReference>
<evidence type="ECO:0000256" key="8">
    <source>
        <dbReference type="RuleBase" id="RU000461"/>
    </source>
</evidence>
<evidence type="ECO:0000256" key="2">
    <source>
        <dbReference type="ARBA" id="ARBA00010617"/>
    </source>
</evidence>
<dbReference type="PANTHER" id="PTHR24305:SF29">
    <property type="entry name" value="BENZOATE-PARA-HYDROXYLASE"/>
    <property type="match status" value="1"/>
</dbReference>
<evidence type="ECO:0000313" key="10">
    <source>
        <dbReference type="EMBL" id="KHJ32441.1"/>
    </source>
</evidence>
<keyword evidence="4 8" id="KW-0479">Metal-binding</keyword>
<comment type="similarity">
    <text evidence="2 8">Belongs to the cytochrome P450 family.</text>
</comment>
<evidence type="ECO:0000256" key="4">
    <source>
        <dbReference type="ARBA" id="ARBA00022723"/>
    </source>
</evidence>
<keyword evidence="3 8" id="KW-0349">Heme</keyword>
<sequence length="502" mass="56780">MGYIFYVVALPILAFLYYVVPYFASNSSIRDIPGPFLARFSHLWLLLQARLGRRYQTIDAVHKKYGKLVRIQPNHVSIADDSAIIPVYGHSNGLLKSEFYTAFVFNKPNVFNTRDRDEHSHKRKPLLPIHSVASVIKFEKRIAGNIQLLTRQWDRLATEANGDYAKLDCMHWLNLLAFDIIGDLTYGKSFNLLITGKDIVETRNTPNDPPTYQPVVEVLNRRGDVSATLGCFPQLLPYAKYLPDAFFRNGLTAVNHLNGIAVARVAQRCNGQANTGEVDILTRLMQDEKNDTHDIAELVTQSLTQVIAGSDTTSNTSCAILYWILHTPNVLSKLQAELDAAIPEDIEIPSYEMVKDIQYLNSVIKETLRIHSTSSIGLPRVVPPGPGVTICSRHFEAGTVLSVPSYTIHHNPEIWGEDVEEFVPERWTRLTKRQKSAFFPFSQGPRACIGRNLAIMQLHLMIATLIRRYDFTLFSKSLETREGFLRKPIECLIGIKKRVKTC</sequence>
<dbReference type="InterPro" id="IPR050121">
    <property type="entry name" value="Cytochrome_P450_monoxygenase"/>
</dbReference>
<keyword evidence="5 8" id="KW-0560">Oxidoreductase</keyword>
<comment type="caution">
    <text evidence="10">The sequence shown here is derived from an EMBL/GenBank/DDBJ whole genome shotgun (WGS) entry which is preliminary data.</text>
</comment>
<dbReference type="OrthoDB" id="1470350at2759"/>
<reference evidence="10 11" key="1">
    <citation type="journal article" date="2014" name="BMC Genomics">
        <title>Adaptive genomic structural variation in the grape powdery mildew pathogen, Erysiphe necator.</title>
        <authorList>
            <person name="Jones L."/>
            <person name="Riaz S."/>
            <person name="Morales-Cruz A."/>
            <person name="Amrine K.C."/>
            <person name="McGuire B."/>
            <person name="Gubler W.D."/>
            <person name="Walker M.A."/>
            <person name="Cantu D."/>
        </authorList>
    </citation>
    <scope>NUCLEOTIDE SEQUENCE [LARGE SCALE GENOMIC DNA]</scope>
    <source>
        <strain evidence="11">c</strain>
    </source>
</reference>
<dbReference type="AlphaFoldDB" id="A0A0B1P672"/>
<keyword evidence="6 8" id="KW-0408">Iron</keyword>
<evidence type="ECO:0000256" key="6">
    <source>
        <dbReference type="ARBA" id="ARBA00023004"/>
    </source>
</evidence>
<feature type="transmembrane region" description="Helical" evidence="9">
    <location>
        <begin position="6"/>
        <end position="24"/>
    </location>
</feature>
<dbReference type="PROSITE" id="PS00086">
    <property type="entry name" value="CYTOCHROME_P450"/>
    <property type="match status" value="1"/>
</dbReference>
<evidence type="ECO:0000256" key="1">
    <source>
        <dbReference type="ARBA" id="ARBA00001971"/>
    </source>
</evidence>
<dbReference type="Proteomes" id="UP000030854">
    <property type="component" value="Unassembled WGS sequence"/>
</dbReference>
<organism evidence="10 11">
    <name type="scientific">Uncinula necator</name>
    <name type="common">Grape powdery mildew</name>
    <dbReference type="NCBI Taxonomy" id="52586"/>
    <lineage>
        <taxon>Eukaryota</taxon>
        <taxon>Fungi</taxon>
        <taxon>Dikarya</taxon>
        <taxon>Ascomycota</taxon>
        <taxon>Pezizomycotina</taxon>
        <taxon>Leotiomycetes</taxon>
        <taxon>Erysiphales</taxon>
        <taxon>Erysiphaceae</taxon>
        <taxon>Erysiphe</taxon>
    </lineage>
</organism>
<evidence type="ECO:0000256" key="9">
    <source>
        <dbReference type="SAM" id="Phobius"/>
    </source>
</evidence>
<dbReference type="GO" id="GO:0020037">
    <property type="term" value="F:heme binding"/>
    <property type="evidence" value="ECO:0007669"/>
    <property type="project" value="InterPro"/>
</dbReference>
<dbReference type="OMA" id="FLRKPMG"/>
<dbReference type="InterPro" id="IPR036396">
    <property type="entry name" value="Cyt_P450_sf"/>
</dbReference>